<dbReference type="Gramene" id="KQK10174">
    <property type="protein sequence ID" value="KQK10174"/>
    <property type="gene ID" value="BRADI_2g52455v3"/>
</dbReference>
<reference evidence="1" key="2">
    <citation type="submission" date="2017-06" db="EMBL/GenBank/DDBJ databases">
        <title>WGS assembly of Brachypodium distachyon.</title>
        <authorList>
            <consortium name="The International Brachypodium Initiative"/>
            <person name="Lucas S."/>
            <person name="Harmon-Smith M."/>
            <person name="Lail K."/>
            <person name="Tice H."/>
            <person name="Grimwood J."/>
            <person name="Bruce D."/>
            <person name="Barry K."/>
            <person name="Shu S."/>
            <person name="Lindquist E."/>
            <person name="Wang M."/>
            <person name="Pitluck S."/>
            <person name="Vogel J.P."/>
            <person name="Garvin D.F."/>
            <person name="Mockler T.C."/>
            <person name="Schmutz J."/>
            <person name="Rokhsar D."/>
            <person name="Bevan M.W."/>
        </authorList>
    </citation>
    <scope>NUCLEOTIDE SEQUENCE</scope>
    <source>
        <strain evidence="1">Bd21</strain>
    </source>
</reference>
<dbReference type="EnsemblPlants" id="KQK10174">
    <property type="protein sequence ID" value="KQK10174"/>
    <property type="gene ID" value="BRADI_2g52455v3"/>
</dbReference>
<name>A0A0Q3N0V2_BRADI</name>
<keyword evidence="3" id="KW-1185">Reference proteome</keyword>
<proteinExistence type="predicted"/>
<evidence type="ECO:0000313" key="2">
    <source>
        <dbReference type="EnsemblPlants" id="KQK10174"/>
    </source>
</evidence>
<accession>A0A0Q3N0V2</accession>
<reference evidence="2" key="3">
    <citation type="submission" date="2018-08" db="UniProtKB">
        <authorList>
            <consortium name="EnsemblPlants"/>
        </authorList>
    </citation>
    <scope>IDENTIFICATION</scope>
    <source>
        <strain evidence="2">cv. Bd21</strain>
    </source>
</reference>
<gene>
    <name evidence="1" type="ORF">BRADI_2g52455v3</name>
</gene>
<reference evidence="1 2" key="1">
    <citation type="journal article" date="2010" name="Nature">
        <title>Genome sequencing and analysis of the model grass Brachypodium distachyon.</title>
        <authorList>
            <consortium name="International Brachypodium Initiative"/>
        </authorList>
    </citation>
    <scope>NUCLEOTIDE SEQUENCE [LARGE SCALE GENOMIC DNA]</scope>
    <source>
        <strain evidence="1 2">Bd21</strain>
    </source>
</reference>
<sequence length="165" mass="18732">MNIVSDVVIDRSLILFKLYSAKNPCIVEGLETVLLLRKKGRVQGETRVGDAYKEQGKTPVTDTTTENTTCRRNILNTQHLTANKLQRRTNQKASIHPAAFQARRSSMISSATRSTVAASCWKILALHSFQSLQWTKIVKVSKSFWSCRRLKLLEIFLFATMPRGY</sequence>
<organism evidence="1">
    <name type="scientific">Brachypodium distachyon</name>
    <name type="common">Purple false brome</name>
    <name type="synonym">Trachynia distachya</name>
    <dbReference type="NCBI Taxonomy" id="15368"/>
    <lineage>
        <taxon>Eukaryota</taxon>
        <taxon>Viridiplantae</taxon>
        <taxon>Streptophyta</taxon>
        <taxon>Embryophyta</taxon>
        <taxon>Tracheophyta</taxon>
        <taxon>Spermatophyta</taxon>
        <taxon>Magnoliopsida</taxon>
        <taxon>Liliopsida</taxon>
        <taxon>Poales</taxon>
        <taxon>Poaceae</taxon>
        <taxon>BOP clade</taxon>
        <taxon>Pooideae</taxon>
        <taxon>Stipodae</taxon>
        <taxon>Brachypodieae</taxon>
        <taxon>Brachypodium</taxon>
    </lineage>
</organism>
<dbReference type="AlphaFoldDB" id="A0A0Q3N0V2"/>
<evidence type="ECO:0000313" key="3">
    <source>
        <dbReference type="Proteomes" id="UP000008810"/>
    </source>
</evidence>
<dbReference type="Proteomes" id="UP000008810">
    <property type="component" value="Chromosome 2"/>
</dbReference>
<protein>
    <submittedName>
        <fullName evidence="1 2">Uncharacterized protein</fullName>
    </submittedName>
</protein>
<dbReference type="EMBL" id="CM000881">
    <property type="protein sequence ID" value="KQK10174.1"/>
    <property type="molecule type" value="Genomic_DNA"/>
</dbReference>
<evidence type="ECO:0000313" key="1">
    <source>
        <dbReference type="EMBL" id="KQK10174.1"/>
    </source>
</evidence>
<dbReference type="InParanoid" id="A0A0Q3N0V2"/>
<dbReference type="ExpressionAtlas" id="A0A0Q3N0V2">
    <property type="expression patterns" value="baseline"/>
</dbReference>